<dbReference type="EMBL" id="CABR01000080">
    <property type="protein sequence ID" value="CBI10278.1"/>
    <property type="molecule type" value="Genomic_DNA"/>
</dbReference>
<comment type="caution">
    <text evidence="1">The sequence shown here is derived from an EMBL/GenBank/DDBJ whole genome shotgun (WGS) entry which is preliminary data.</text>
</comment>
<name>E6QSQ6_9ZZZZ</name>
<proteinExistence type="predicted"/>
<protein>
    <submittedName>
        <fullName evidence="1">Uncharacterized protein</fullName>
    </submittedName>
</protein>
<gene>
    <name evidence="1" type="ORF">CARN7_1051</name>
</gene>
<evidence type="ECO:0000313" key="1">
    <source>
        <dbReference type="EMBL" id="CBI10278.1"/>
    </source>
</evidence>
<accession>E6QSQ6</accession>
<reference evidence="1" key="1">
    <citation type="submission" date="2009-10" db="EMBL/GenBank/DDBJ databases">
        <title>Diversity of trophic interactions inside an arsenic-rich microbial ecosystem.</title>
        <authorList>
            <person name="Bertin P.N."/>
            <person name="Heinrich-Salmeron A."/>
            <person name="Pelletier E."/>
            <person name="Goulhen-Chollet F."/>
            <person name="Arsene-Ploetze F."/>
            <person name="Gallien S."/>
            <person name="Calteau A."/>
            <person name="Vallenet D."/>
            <person name="Casiot C."/>
            <person name="Chane-Woon-Ming B."/>
            <person name="Giloteaux L."/>
            <person name="Barakat M."/>
            <person name="Bonnefoy V."/>
            <person name="Bruneel O."/>
            <person name="Chandler M."/>
            <person name="Cleiss J."/>
            <person name="Duran R."/>
            <person name="Elbaz-Poulichet F."/>
            <person name="Fonknechten N."/>
            <person name="Lauga B."/>
            <person name="Mornico D."/>
            <person name="Ortet P."/>
            <person name="Schaeffer C."/>
            <person name="Siguier P."/>
            <person name="Alexander Thil Smith A."/>
            <person name="Van Dorsselaer A."/>
            <person name="Weissenbach J."/>
            <person name="Medigue C."/>
            <person name="Le Paslier D."/>
        </authorList>
    </citation>
    <scope>NUCLEOTIDE SEQUENCE</scope>
</reference>
<organism evidence="1">
    <name type="scientific">mine drainage metagenome</name>
    <dbReference type="NCBI Taxonomy" id="410659"/>
    <lineage>
        <taxon>unclassified sequences</taxon>
        <taxon>metagenomes</taxon>
        <taxon>ecological metagenomes</taxon>
    </lineage>
</organism>
<dbReference type="AlphaFoldDB" id="E6QSQ6"/>
<sequence>MERRIDSDMVTLYLLHKSGFQLHCTDAINFAINIMVALNDADIFHFSADFDHG</sequence>